<feature type="domain" description="Phosphoribosyltransferase" evidence="1">
    <location>
        <begin position="14"/>
        <end position="52"/>
    </location>
</feature>
<dbReference type="GO" id="GO:0016740">
    <property type="term" value="F:transferase activity"/>
    <property type="evidence" value="ECO:0007669"/>
    <property type="project" value="UniProtKB-KW"/>
</dbReference>
<comment type="caution">
    <text evidence="2">The sequence shown here is derived from an EMBL/GenBank/DDBJ whole genome shotgun (WGS) entry which is preliminary data.</text>
</comment>
<dbReference type="SUPFAM" id="SSF53271">
    <property type="entry name" value="PRTase-like"/>
    <property type="match status" value="1"/>
</dbReference>
<dbReference type="InterPro" id="IPR000836">
    <property type="entry name" value="PRTase_dom"/>
</dbReference>
<reference evidence="2 3" key="1">
    <citation type="submission" date="2022-06" db="EMBL/GenBank/DDBJ databases">
        <title>Genomic Encyclopedia of Archaeal and Bacterial Type Strains, Phase II (KMG-II): from individual species to whole genera.</title>
        <authorList>
            <person name="Goeker M."/>
        </authorList>
    </citation>
    <scope>NUCLEOTIDE SEQUENCE [LARGE SCALE GENOMIC DNA]</scope>
    <source>
        <strain evidence="2 3">DSM 40477</strain>
    </source>
</reference>
<dbReference type="Pfam" id="PF00156">
    <property type="entry name" value="Pribosyltran"/>
    <property type="match status" value="1"/>
</dbReference>
<protein>
    <submittedName>
        <fullName evidence="2">Phosphoribosyl transferase domain-containing protein</fullName>
    </submittedName>
</protein>
<accession>A0ABT1HMR4</accession>
<name>A0ABT1HMR4_STRSD</name>
<organism evidence="2 3">
    <name type="scientific">Streptoalloteichus tenebrarius (strain ATCC 17920 / DSM 40477 / JCM 4838 / CBS 697.72 / NBRC 16177 / NCIMB 11028 / NRRL B-12390 / A12253. 1 / ISP 5477)</name>
    <name type="common">Streptomyces tenebrarius</name>
    <dbReference type="NCBI Taxonomy" id="1933"/>
    <lineage>
        <taxon>Bacteria</taxon>
        <taxon>Bacillati</taxon>
        <taxon>Actinomycetota</taxon>
        <taxon>Actinomycetes</taxon>
        <taxon>Pseudonocardiales</taxon>
        <taxon>Pseudonocardiaceae</taxon>
        <taxon>Streptoalloteichus</taxon>
    </lineage>
</organism>
<evidence type="ECO:0000313" key="2">
    <source>
        <dbReference type="EMBL" id="MCP2256793.1"/>
    </source>
</evidence>
<dbReference type="EMBL" id="JAMTCP010000002">
    <property type="protein sequence ID" value="MCP2256793.1"/>
    <property type="molecule type" value="Genomic_DNA"/>
</dbReference>
<sequence length="63" mass="6934">MTRKERSTLLDEFRVDERLDNQTVLVVDDIYHTGFTMAGVAKAARTAGAKTVLGLVAARNIRA</sequence>
<gene>
    <name evidence="2" type="ORF">LX15_000476</name>
</gene>
<keyword evidence="3" id="KW-1185">Reference proteome</keyword>
<dbReference type="Gene3D" id="3.40.50.2020">
    <property type="match status" value="1"/>
</dbReference>
<keyword evidence="2" id="KW-0808">Transferase</keyword>
<evidence type="ECO:0000313" key="3">
    <source>
        <dbReference type="Proteomes" id="UP001205311"/>
    </source>
</evidence>
<dbReference type="Proteomes" id="UP001205311">
    <property type="component" value="Unassembled WGS sequence"/>
</dbReference>
<evidence type="ECO:0000259" key="1">
    <source>
        <dbReference type="Pfam" id="PF00156"/>
    </source>
</evidence>
<dbReference type="RefSeq" id="WP_253667774.1">
    <property type="nucleotide sequence ID" value="NZ_JAMTCP010000002.1"/>
</dbReference>
<proteinExistence type="predicted"/>
<dbReference type="InterPro" id="IPR029057">
    <property type="entry name" value="PRTase-like"/>
</dbReference>
<dbReference type="CDD" id="cd06223">
    <property type="entry name" value="PRTases_typeI"/>
    <property type="match status" value="1"/>
</dbReference>